<gene>
    <name evidence="1" type="ORF">OBRU01_00442</name>
</gene>
<dbReference type="Proteomes" id="UP000037510">
    <property type="component" value="Unassembled WGS sequence"/>
</dbReference>
<dbReference type="AlphaFoldDB" id="A0A0L7LU19"/>
<dbReference type="EMBL" id="JTDY01000089">
    <property type="protein sequence ID" value="KOB78947.1"/>
    <property type="molecule type" value="Genomic_DNA"/>
</dbReference>
<organism evidence="1 2">
    <name type="scientific">Operophtera brumata</name>
    <name type="common">Winter moth</name>
    <name type="synonym">Phalaena brumata</name>
    <dbReference type="NCBI Taxonomy" id="104452"/>
    <lineage>
        <taxon>Eukaryota</taxon>
        <taxon>Metazoa</taxon>
        <taxon>Ecdysozoa</taxon>
        <taxon>Arthropoda</taxon>
        <taxon>Hexapoda</taxon>
        <taxon>Insecta</taxon>
        <taxon>Pterygota</taxon>
        <taxon>Neoptera</taxon>
        <taxon>Endopterygota</taxon>
        <taxon>Lepidoptera</taxon>
        <taxon>Glossata</taxon>
        <taxon>Ditrysia</taxon>
        <taxon>Geometroidea</taxon>
        <taxon>Geometridae</taxon>
        <taxon>Larentiinae</taxon>
        <taxon>Operophtera</taxon>
    </lineage>
</organism>
<comment type="caution">
    <text evidence="1">The sequence shown here is derived from an EMBL/GenBank/DDBJ whole genome shotgun (WGS) entry which is preliminary data.</text>
</comment>
<name>A0A0L7LU19_OPEBR</name>
<evidence type="ECO:0000313" key="1">
    <source>
        <dbReference type="EMBL" id="KOB78947.1"/>
    </source>
</evidence>
<reference evidence="1 2" key="1">
    <citation type="journal article" date="2015" name="Genome Biol. Evol.">
        <title>The genome of winter moth (Operophtera brumata) provides a genomic perspective on sexual dimorphism and phenology.</title>
        <authorList>
            <person name="Derks M.F."/>
            <person name="Smit S."/>
            <person name="Salis L."/>
            <person name="Schijlen E."/>
            <person name="Bossers A."/>
            <person name="Mateman C."/>
            <person name="Pijl A.S."/>
            <person name="de Ridder D."/>
            <person name="Groenen M.A."/>
            <person name="Visser M.E."/>
            <person name="Megens H.J."/>
        </authorList>
    </citation>
    <scope>NUCLEOTIDE SEQUENCE [LARGE SCALE GENOMIC DNA]</scope>
    <source>
        <strain evidence="1">WM2013NL</strain>
        <tissue evidence="1">Head and thorax</tissue>
    </source>
</reference>
<protein>
    <submittedName>
        <fullName evidence="1">Putative mutated in ataxia telangiectasia</fullName>
    </submittedName>
</protein>
<evidence type="ECO:0000313" key="2">
    <source>
        <dbReference type="Proteomes" id="UP000037510"/>
    </source>
</evidence>
<keyword evidence="2" id="KW-1185">Reference proteome</keyword>
<accession>A0A0L7LU19</accession>
<proteinExistence type="predicted"/>
<sequence>MGNSFTAKSYIGLFNYALYKDVTHFYRSSITSNAAHKAIHNIMQNLLTLDIIKYQNAQALFKFYIDKGMPVTGHSVMTLNALFHKFFSKYSHDDVRNKCFFWLVNGDYISVDVNCNKELLLRLISYDNINTMPKQDGDSRSNDLYDTLFNSNEKCTLFSEFQLEIQSPATNESKLKEAFEVNAEMDRQIHEYFKEKIAFCIDQFEKKTMALTEFMKFINVAVSYLDNTLKCNTIYSDDEIKTIESFRLLKRALSEMYISLENILKSDNHISVKIELLKLLKNILLADLGPLMGAEVRSSAHKEFFICMNKIVITETKVDDDDLVYASDEKEMNSTTLKHNCVLVSEGQEFVLKDESANRTSTVLHCFLALAQTKQPLTQKIITSILQIQKDKSLDKCLVKKVLDKIVNMIGVNDFVNYIDKNIVSVLYFWSLKGNSFNELQVDLLGFASLESFLQKHKKWLISTDILWQKGGDIHNCDFLKKSETSAAYIIEDLTDCNIMLYLCENQPLAIFHVLFSLWKTVLDENVFELKVLALHAFITFLEFVPLGVDSDAFVYNFACKSFAHGINDCQNSEVIKVFIKGAEIVLKRLMPDRVDLIRKSVSQLLAILVIKKEEGFEKDCKSLFTYLVVDMKHYLMGSEDVVDFVSSLSEGAVDDVNCSTMQLFLSKLKTHKLSLNYPSPEMLINLRHFISTNKHYVNALYRGISTKGFSEDCGSSCVHQIVHSLNNILKSTQYDDKSNICQKILPPLVGLMLHCSSERYVDALSTQINNFFSYIWEQTFDSQCEDAGDSQINVRINSTLDIGQKMVVQYMLGVVDFIRLQRSYYRTR</sequence>